<dbReference type="EMBL" id="CZKA01000031">
    <property type="protein sequence ID" value="CUR56968.1"/>
    <property type="molecule type" value="Genomic_DNA"/>
</dbReference>
<sequence length="58" mass="6679">MVHGCARTKQTHRTQQFIVPGKVPALRAKRRGTTRCPRLTNWSARAARTRCPRARRLP</sequence>
<evidence type="ECO:0000313" key="1">
    <source>
        <dbReference type="EMBL" id="CUR56968.1"/>
    </source>
</evidence>
<dbReference type="AlphaFoldDB" id="A0A2P2C4L6"/>
<protein>
    <submittedName>
        <fullName evidence="1">Uncharacterized protein</fullName>
    </submittedName>
</protein>
<proteinExistence type="predicted"/>
<accession>A0A2P2C4L6</accession>
<reference evidence="1" key="1">
    <citation type="submission" date="2015-08" db="EMBL/GenBank/DDBJ databases">
        <authorList>
            <person name="Babu N.S."/>
            <person name="Beckwith C.J."/>
            <person name="Beseler K.G."/>
            <person name="Brison A."/>
            <person name="Carone J.V."/>
            <person name="Caskin T.P."/>
            <person name="Diamond M."/>
            <person name="Durham M.E."/>
            <person name="Foxe J.M."/>
            <person name="Go M."/>
            <person name="Henderson B.A."/>
            <person name="Jones I.B."/>
            <person name="McGettigan J.A."/>
            <person name="Micheletti S.J."/>
            <person name="Nasrallah M.E."/>
            <person name="Ortiz D."/>
            <person name="Piller C.R."/>
            <person name="Privatt S.R."/>
            <person name="Schneider S.L."/>
            <person name="Sharp S."/>
            <person name="Smith T.C."/>
            <person name="Stanton J.D."/>
            <person name="Ullery H.E."/>
            <person name="Wilson R.J."/>
            <person name="Serrano M.G."/>
            <person name="Buck G."/>
            <person name="Lee V."/>
            <person name="Wang Y."/>
            <person name="Carvalho R."/>
            <person name="Voegtly L."/>
            <person name="Shi R."/>
            <person name="Duckworth R."/>
            <person name="Johnson A."/>
            <person name="Loviza R."/>
            <person name="Walstead R."/>
            <person name="Shah Z."/>
            <person name="Kiflezghi M."/>
            <person name="Wade K."/>
            <person name="Ball S.L."/>
            <person name="Bradley K.W."/>
            <person name="Asai D.J."/>
            <person name="Bowman C.A."/>
            <person name="Russell D.A."/>
            <person name="Pope W.H."/>
            <person name="Jacobs-Sera D."/>
            <person name="Hendrix R.W."/>
            <person name="Hatfull G.F."/>
        </authorList>
    </citation>
    <scope>NUCLEOTIDE SEQUENCE</scope>
</reference>
<organism evidence="1">
    <name type="scientific">metagenome</name>
    <dbReference type="NCBI Taxonomy" id="256318"/>
    <lineage>
        <taxon>unclassified sequences</taxon>
        <taxon>metagenomes</taxon>
    </lineage>
</organism>
<gene>
    <name evidence="1" type="ORF">NOCA2370053</name>
</gene>
<name>A0A2P2C4L6_9ZZZZ</name>